<dbReference type="STRING" id="1254432.SCE1572_23170"/>
<proteinExistence type="predicted"/>
<dbReference type="KEGG" id="scu:SCE1572_23170"/>
<sequence>MKQRHRLPHCALMEDATLELEQGMGERRAA</sequence>
<dbReference type="HOGENOM" id="CLU_3405505_0_0_7"/>
<dbReference type="AlphaFoldDB" id="S4XV73"/>
<reference evidence="1 2" key="1">
    <citation type="journal article" date="2013" name="Sci. Rep.">
        <title>Extraordinary expansion of a Sorangium cellulosum genome from an alkaline milieu.</title>
        <authorList>
            <person name="Han K."/>
            <person name="Li Z.F."/>
            <person name="Peng R."/>
            <person name="Zhu L.P."/>
            <person name="Zhou T."/>
            <person name="Wang L.G."/>
            <person name="Li S.G."/>
            <person name="Zhang X.B."/>
            <person name="Hu W."/>
            <person name="Wu Z.H."/>
            <person name="Qin N."/>
            <person name="Li Y.Z."/>
        </authorList>
    </citation>
    <scope>NUCLEOTIDE SEQUENCE [LARGE SCALE GENOMIC DNA]</scope>
    <source>
        <strain evidence="1 2">So0157-2</strain>
    </source>
</reference>
<evidence type="ECO:0000313" key="1">
    <source>
        <dbReference type="EMBL" id="AGP37127.1"/>
    </source>
</evidence>
<organism evidence="1 2">
    <name type="scientific">Sorangium cellulosum So0157-2</name>
    <dbReference type="NCBI Taxonomy" id="1254432"/>
    <lineage>
        <taxon>Bacteria</taxon>
        <taxon>Pseudomonadati</taxon>
        <taxon>Myxococcota</taxon>
        <taxon>Polyangia</taxon>
        <taxon>Polyangiales</taxon>
        <taxon>Polyangiaceae</taxon>
        <taxon>Sorangium</taxon>
    </lineage>
</organism>
<accession>S4XV73</accession>
<dbReference type="EMBL" id="CP003969">
    <property type="protein sequence ID" value="AGP37127.1"/>
    <property type="molecule type" value="Genomic_DNA"/>
</dbReference>
<dbReference type="Proteomes" id="UP000014803">
    <property type="component" value="Chromosome"/>
</dbReference>
<name>S4XV73_SORCE</name>
<protein>
    <submittedName>
        <fullName evidence="1">Uncharacterized protein</fullName>
    </submittedName>
</protein>
<evidence type="ECO:0000313" key="2">
    <source>
        <dbReference type="Proteomes" id="UP000014803"/>
    </source>
</evidence>
<gene>
    <name evidence="1" type="ORF">SCE1572_23170</name>
</gene>